<proteinExistence type="predicted"/>
<name>A0A0S1RZZ1_9CAUD</name>
<keyword evidence="2" id="KW-1185">Reference proteome</keyword>
<dbReference type="GeneID" id="26518380"/>
<dbReference type="InterPro" id="IPR013320">
    <property type="entry name" value="ConA-like_dom_sf"/>
</dbReference>
<evidence type="ECO:0000313" key="1">
    <source>
        <dbReference type="EMBL" id="ALM01854.1"/>
    </source>
</evidence>
<evidence type="ECO:0000313" key="2">
    <source>
        <dbReference type="Proteomes" id="UP000203375"/>
    </source>
</evidence>
<reference evidence="1 2" key="1">
    <citation type="submission" date="2015-08" db="EMBL/GenBank/DDBJ databases">
        <title>Isolation and characterization of an extensively-drug resistant Acinetobacter baumannii bacteriophage with broad host range.</title>
        <authorList>
            <person name="Liu Y."/>
            <person name="Guo X."/>
            <person name="Tang J."/>
            <person name="Liu F."/>
            <person name="Fan H."/>
            <person name="Yan Y."/>
            <person name="Xu Y."/>
            <person name="Shi Y."/>
        </authorList>
    </citation>
    <scope>NUCLEOTIDE SEQUENCE [LARGE SCALE GENOMIC DNA]</scope>
</reference>
<gene>
    <name evidence="1" type="ORF">vBAbaPPD6A3_14</name>
</gene>
<dbReference type="RefSeq" id="YP_009190473.1">
    <property type="nucleotide sequence ID" value="NC_028684.1"/>
</dbReference>
<dbReference type="SUPFAM" id="SSF49899">
    <property type="entry name" value="Concanavalin A-like lectins/glucanases"/>
    <property type="match status" value="1"/>
</dbReference>
<protein>
    <submittedName>
        <fullName evidence="1">Uncharacterized protein</fullName>
    </submittedName>
</protein>
<dbReference type="EMBL" id="KT388102">
    <property type="protein sequence ID" value="ALM01854.1"/>
    <property type="molecule type" value="Genomic_DNA"/>
</dbReference>
<organism evidence="1 2">
    <name type="scientific">Acinetobacter phage vB_AbaP_PD-6A3</name>
    <dbReference type="NCBI Taxonomy" id="1701807"/>
    <lineage>
        <taxon>Viruses</taxon>
        <taxon>Duplodnaviria</taxon>
        <taxon>Heunggongvirae</taxon>
        <taxon>Uroviricota</taxon>
        <taxon>Caudoviricetes</taxon>
        <taxon>Autographivirales</taxon>
        <taxon>Autoscriptoviridae</taxon>
        <taxon>Beijerinckvirinae</taxon>
        <taxon>Friunavirus</taxon>
        <taxon>Friunavirus PD6A3</taxon>
    </lineage>
</organism>
<sequence>MANIFFYARGFTTGRNVPVLDSISDILSLYEQDALDHWIFGNDESTLTGRANSRLLKRQAGATVPLTWTQKALGLPQKNGNGLETPLTDTLSQSFATAGVFNVQSNAGIIILNGTLGSVQTTPVGGYALFTSGTNLYITVREPAAVLNSKVIGAIDPAKPFYVAMSYDKTTKVINVVAVQGTSNYELTLTTGTYNPTDLPIYLGNGRYTNTATGSSLVNEFVIWGRSKTIADLKDVASRMLDRGTIF</sequence>
<dbReference type="Proteomes" id="UP000203375">
    <property type="component" value="Segment"/>
</dbReference>
<dbReference type="KEGG" id="vg:26518380"/>
<accession>A0A0S1RZZ1</accession>